<evidence type="ECO:0000256" key="1">
    <source>
        <dbReference type="ARBA" id="ARBA00022729"/>
    </source>
</evidence>
<feature type="domain" description="Glycosyl hydrolase-like 10" evidence="2">
    <location>
        <begin position="53"/>
        <end position="329"/>
    </location>
</feature>
<dbReference type="Pfam" id="PF02638">
    <property type="entry name" value="GHL10"/>
    <property type="match status" value="1"/>
</dbReference>
<gene>
    <name evidence="3" type="ORF">PEPS_07020</name>
</gene>
<dbReference type="EMBL" id="AP025292">
    <property type="protein sequence ID" value="BDC98421.1"/>
    <property type="molecule type" value="Genomic_DNA"/>
</dbReference>
<accession>A0ABN6LAT7</accession>
<dbReference type="SUPFAM" id="SSF51445">
    <property type="entry name" value="(Trans)glycosidases"/>
    <property type="match status" value="1"/>
</dbReference>
<dbReference type="Proteomes" id="UP001354989">
    <property type="component" value="Chromosome"/>
</dbReference>
<keyword evidence="1" id="KW-0732">Signal</keyword>
<dbReference type="InterPro" id="IPR017853">
    <property type="entry name" value="GH"/>
</dbReference>
<dbReference type="InterPro" id="IPR003790">
    <property type="entry name" value="GHL10"/>
</dbReference>
<dbReference type="InterPro" id="IPR052177">
    <property type="entry name" value="Divisome_Glycosyl_Hydrolase"/>
</dbReference>
<reference evidence="3 4" key="1">
    <citation type="submission" date="2021-12" db="EMBL/GenBank/DDBJ databases">
        <title>Genome sequencing of bacteria with rrn-lacking chromosome and rrn-plasmid.</title>
        <authorList>
            <person name="Anda M."/>
            <person name="Iwasaki W."/>
        </authorList>
    </citation>
    <scope>NUCLEOTIDE SEQUENCE [LARGE SCALE GENOMIC DNA]</scope>
    <source>
        <strain evidence="3 4">NBRC 101262</strain>
    </source>
</reference>
<evidence type="ECO:0000313" key="3">
    <source>
        <dbReference type="EMBL" id="BDC98421.1"/>
    </source>
</evidence>
<sequence length="379" mass="44024">MKFFDFLKFPIGWLGLLAGISLLTSCGTSTATEIEQAKNWAWITPDLEKTDAQWQAEFQRLKAVGFDAVLLEVYAGNQAYFGSKRLPVKAKWLERMLPLVHGAGLECHAWMWTMPNNNPAYYENHQDWYNVNRKGESSAVSPAYVNYYRFMCPSNPEVQQFILGTVKELCNYDVDGIHFDYIRHPDVILAKGLWKNYGIVQDKEYPQYDYCYCDRCRNKFKEQYGQDPLDMDDPTKNEDWRQFRMDLITHLVNDLFVPEVHQHNKMISAAVFPNWRSVKQDWKTWHMDAVLPMLYNGFYEKPVGWVGEQVAWGVNHLQDKNTQLYSGLFLPDLKKKADFEEAIRTSLSHGAKGVSLFSLGGITESQWEVLEELHKEGTL</sequence>
<protein>
    <submittedName>
        <fullName evidence="3">Transcriptional initiation protein Tat</fullName>
    </submittedName>
</protein>
<organism evidence="3 4">
    <name type="scientific">Persicobacter psychrovividus</name>
    <dbReference type="NCBI Taxonomy" id="387638"/>
    <lineage>
        <taxon>Bacteria</taxon>
        <taxon>Pseudomonadati</taxon>
        <taxon>Bacteroidota</taxon>
        <taxon>Cytophagia</taxon>
        <taxon>Cytophagales</taxon>
        <taxon>Persicobacteraceae</taxon>
        <taxon>Persicobacter</taxon>
    </lineage>
</organism>
<name>A0ABN6LAT7_9BACT</name>
<dbReference type="PANTHER" id="PTHR43405">
    <property type="entry name" value="GLYCOSYL HYDROLASE DIGH"/>
    <property type="match status" value="1"/>
</dbReference>
<proteinExistence type="predicted"/>
<dbReference type="RefSeq" id="WP_338397665.1">
    <property type="nucleotide sequence ID" value="NZ_AP025292.1"/>
</dbReference>
<dbReference type="PROSITE" id="PS51257">
    <property type="entry name" value="PROKAR_LIPOPROTEIN"/>
    <property type="match status" value="1"/>
</dbReference>
<dbReference type="Gene3D" id="3.20.20.80">
    <property type="entry name" value="Glycosidases"/>
    <property type="match status" value="1"/>
</dbReference>
<evidence type="ECO:0000313" key="4">
    <source>
        <dbReference type="Proteomes" id="UP001354989"/>
    </source>
</evidence>
<evidence type="ECO:0000259" key="2">
    <source>
        <dbReference type="Pfam" id="PF02638"/>
    </source>
</evidence>
<dbReference type="PANTHER" id="PTHR43405:SF1">
    <property type="entry name" value="GLYCOSYL HYDROLASE DIGH"/>
    <property type="match status" value="1"/>
</dbReference>
<keyword evidence="4" id="KW-1185">Reference proteome</keyword>